<dbReference type="PANTHER" id="PTHR43298">
    <property type="entry name" value="MULTIDRUG RESISTANCE PROTEIN NORM-RELATED"/>
    <property type="match status" value="1"/>
</dbReference>
<sequence length="450" mass="49649">MNNLTKGSISKSILLLAVPMIGTSFMQFANNIIDMFWVGKLGSQAVSAVGVSGFYTHLIWAISSIITVGTSIRVSHALGAENRNEAKVIAMNAVKSTWALSLLFTVLMFIGKPWLGSFFNLSVEGGFDEYFVWMALGLVFTQTTNVLASVSMSHGDSKTPFRFRSIGIGINLVLTPFFIYVLGMGINGAGLATFLSQLIVALLFYGYKHRDYLGDLKAKLNREVLIPIVKLGVSPSVQRIIFSLASIAIGKIVAEWGQEAIAAQKVGHQLEAMTFMTIGGLSGAMMSFSGQNFGAKQYGRIKEAYRVTLRMALVFGVLMTLLLYTQSEPLMRLFVQDQKTVEIGMRYLQIVGLSQVFMIIEMLTTSLINGLGETKLPARVNILILLSRIPLALFLARPDMLGIDGVWWTIFISTFFRGLVISIIYQKTMRSLESNQYSDFQVEKEKALAN</sequence>
<dbReference type="PIRSF" id="PIRSF006603">
    <property type="entry name" value="DinF"/>
    <property type="match status" value="1"/>
</dbReference>
<evidence type="ECO:0000256" key="8">
    <source>
        <dbReference type="ARBA" id="ARBA00023136"/>
    </source>
</evidence>
<dbReference type="GO" id="GO:0006811">
    <property type="term" value="P:monoatomic ion transport"/>
    <property type="evidence" value="ECO:0007669"/>
    <property type="project" value="UniProtKB-KW"/>
</dbReference>
<keyword evidence="2" id="KW-0813">Transport</keyword>
<feature type="transmembrane region" description="Helical" evidence="10">
    <location>
        <begin position="130"/>
        <end position="151"/>
    </location>
</feature>
<evidence type="ECO:0000256" key="9">
    <source>
        <dbReference type="ARBA" id="ARBA00031636"/>
    </source>
</evidence>
<feature type="transmembrane region" description="Helical" evidence="10">
    <location>
        <begin position="228"/>
        <end position="253"/>
    </location>
</feature>
<evidence type="ECO:0000256" key="3">
    <source>
        <dbReference type="ARBA" id="ARBA00022449"/>
    </source>
</evidence>
<feature type="transmembrane region" description="Helical" evidence="10">
    <location>
        <begin position="406"/>
        <end position="425"/>
    </location>
</feature>
<evidence type="ECO:0000256" key="2">
    <source>
        <dbReference type="ARBA" id="ARBA00022448"/>
    </source>
</evidence>
<keyword evidence="6 10" id="KW-1133">Transmembrane helix</keyword>
<dbReference type="GO" id="GO:0005886">
    <property type="term" value="C:plasma membrane"/>
    <property type="evidence" value="ECO:0007669"/>
    <property type="project" value="UniProtKB-SubCell"/>
</dbReference>
<feature type="transmembrane region" description="Helical" evidence="10">
    <location>
        <begin position="188"/>
        <end position="207"/>
    </location>
</feature>
<evidence type="ECO:0000313" key="12">
    <source>
        <dbReference type="Proteomes" id="UP001185092"/>
    </source>
</evidence>
<dbReference type="EMBL" id="JAVDQD010000002">
    <property type="protein sequence ID" value="MDR6239281.1"/>
    <property type="molecule type" value="Genomic_DNA"/>
</dbReference>
<feature type="transmembrane region" description="Helical" evidence="10">
    <location>
        <begin position="307"/>
        <end position="327"/>
    </location>
</feature>
<evidence type="ECO:0000256" key="10">
    <source>
        <dbReference type="SAM" id="Phobius"/>
    </source>
</evidence>
<feature type="transmembrane region" description="Helical" evidence="10">
    <location>
        <begin position="89"/>
        <end position="110"/>
    </location>
</feature>
<feature type="transmembrane region" description="Helical" evidence="10">
    <location>
        <begin position="273"/>
        <end position="295"/>
    </location>
</feature>
<dbReference type="InterPro" id="IPR002528">
    <property type="entry name" value="MATE_fam"/>
</dbReference>
<dbReference type="RefSeq" id="WP_309938878.1">
    <property type="nucleotide sequence ID" value="NZ_AP025305.1"/>
</dbReference>
<protein>
    <recommendedName>
        <fullName evidence="9">Multidrug-efflux transporter</fullName>
    </recommendedName>
</protein>
<evidence type="ECO:0000313" key="11">
    <source>
        <dbReference type="EMBL" id="MDR6239281.1"/>
    </source>
</evidence>
<accession>A0AAE3XP08</accession>
<dbReference type="InterPro" id="IPR048279">
    <property type="entry name" value="MdtK-like"/>
</dbReference>
<keyword evidence="12" id="KW-1185">Reference proteome</keyword>
<keyword evidence="7" id="KW-0406">Ion transport</keyword>
<evidence type="ECO:0000256" key="7">
    <source>
        <dbReference type="ARBA" id="ARBA00023065"/>
    </source>
</evidence>
<name>A0AAE3XP08_9BACT</name>
<dbReference type="Proteomes" id="UP001185092">
    <property type="component" value="Unassembled WGS sequence"/>
</dbReference>
<keyword evidence="8 10" id="KW-0472">Membrane</keyword>
<dbReference type="AlphaFoldDB" id="A0AAE3XP08"/>
<dbReference type="GO" id="GO:0015297">
    <property type="term" value="F:antiporter activity"/>
    <property type="evidence" value="ECO:0007669"/>
    <property type="project" value="UniProtKB-KW"/>
</dbReference>
<dbReference type="NCBIfam" id="TIGR00797">
    <property type="entry name" value="matE"/>
    <property type="match status" value="1"/>
</dbReference>
<keyword evidence="3" id="KW-0050">Antiport</keyword>
<proteinExistence type="predicted"/>
<reference evidence="11" key="1">
    <citation type="submission" date="2023-07" db="EMBL/GenBank/DDBJ databases">
        <title>Genomic Encyclopedia of Type Strains, Phase IV (KMG-IV): sequencing the most valuable type-strain genomes for metagenomic binning, comparative biology and taxonomic classification.</title>
        <authorList>
            <person name="Goeker M."/>
        </authorList>
    </citation>
    <scope>NUCLEOTIDE SEQUENCE</scope>
    <source>
        <strain evidence="11">DSM 26174</strain>
    </source>
</reference>
<feature type="transmembrane region" description="Helical" evidence="10">
    <location>
        <begin position="380"/>
        <end position="400"/>
    </location>
</feature>
<organism evidence="11 12">
    <name type="scientific">Aureibacter tunicatorum</name>
    <dbReference type="NCBI Taxonomy" id="866807"/>
    <lineage>
        <taxon>Bacteria</taxon>
        <taxon>Pseudomonadati</taxon>
        <taxon>Bacteroidota</taxon>
        <taxon>Cytophagia</taxon>
        <taxon>Cytophagales</taxon>
        <taxon>Persicobacteraceae</taxon>
        <taxon>Aureibacter</taxon>
    </lineage>
</organism>
<feature type="transmembrane region" description="Helical" evidence="10">
    <location>
        <begin position="12"/>
        <end position="33"/>
    </location>
</feature>
<keyword evidence="5 10" id="KW-0812">Transmembrane</keyword>
<evidence type="ECO:0000256" key="5">
    <source>
        <dbReference type="ARBA" id="ARBA00022692"/>
    </source>
</evidence>
<dbReference type="PANTHER" id="PTHR43298:SF2">
    <property type="entry name" value="FMN_FAD EXPORTER YEEO-RELATED"/>
    <property type="match status" value="1"/>
</dbReference>
<dbReference type="CDD" id="cd13140">
    <property type="entry name" value="MATE_like_1"/>
    <property type="match status" value="1"/>
</dbReference>
<gene>
    <name evidence="11" type="ORF">HNQ88_002318</name>
</gene>
<feature type="transmembrane region" description="Helical" evidence="10">
    <location>
        <begin position="163"/>
        <end position="182"/>
    </location>
</feature>
<comment type="subcellular location">
    <subcellularLocation>
        <location evidence="1">Cell membrane</location>
        <topology evidence="1">Multi-pass membrane protein</topology>
    </subcellularLocation>
</comment>
<evidence type="ECO:0000256" key="6">
    <source>
        <dbReference type="ARBA" id="ARBA00022989"/>
    </source>
</evidence>
<comment type="caution">
    <text evidence="11">The sequence shown here is derived from an EMBL/GenBank/DDBJ whole genome shotgun (WGS) entry which is preliminary data.</text>
</comment>
<dbReference type="InterPro" id="IPR050222">
    <property type="entry name" value="MATE_MdtK"/>
</dbReference>
<keyword evidence="4" id="KW-1003">Cell membrane</keyword>
<feature type="transmembrane region" description="Helical" evidence="10">
    <location>
        <begin position="45"/>
        <end position="68"/>
    </location>
</feature>
<evidence type="ECO:0000256" key="4">
    <source>
        <dbReference type="ARBA" id="ARBA00022475"/>
    </source>
</evidence>
<evidence type="ECO:0000256" key="1">
    <source>
        <dbReference type="ARBA" id="ARBA00004651"/>
    </source>
</evidence>
<dbReference type="Pfam" id="PF01554">
    <property type="entry name" value="MatE"/>
    <property type="match status" value="2"/>
</dbReference>
<dbReference type="GO" id="GO:0042910">
    <property type="term" value="F:xenobiotic transmembrane transporter activity"/>
    <property type="evidence" value="ECO:0007669"/>
    <property type="project" value="InterPro"/>
</dbReference>
<feature type="transmembrane region" description="Helical" evidence="10">
    <location>
        <begin position="347"/>
        <end position="368"/>
    </location>
</feature>